<organism evidence="1 2">
    <name type="scientific">Pisolithus microcarpus 441</name>
    <dbReference type="NCBI Taxonomy" id="765257"/>
    <lineage>
        <taxon>Eukaryota</taxon>
        <taxon>Fungi</taxon>
        <taxon>Dikarya</taxon>
        <taxon>Basidiomycota</taxon>
        <taxon>Agaricomycotina</taxon>
        <taxon>Agaricomycetes</taxon>
        <taxon>Agaricomycetidae</taxon>
        <taxon>Boletales</taxon>
        <taxon>Sclerodermatineae</taxon>
        <taxon>Pisolithaceae</taxon>
        <taxon>Pisolithus</taxon>
    </lineage>
</organism>
<keyword evidence="2" id="KW-1185">Reference proteome</keyword>
<dbReference type="AlphaFoldDB" id="A0A0C9Z5N1"/>
<sequence>MRWSHCDSPCRMTQDYHSKSLSEGARSSYLLRNSNTGLLYWNPASLHCYLFICFSQSYKSRSIITLCLPLTTPPLLSLGLSVTTDSLWWRSRTEILCVLCVVARRVYSLPTTVTSQPLAPDLRVLLRFLKRVNSLESQKTTRRYRLGTSRPASFCVLLLHAYLLPLVNELRTEVRFVCGIILAVFVQAGRLHSMLALLLRMEHQVRVPIKFEMLLADVTDEVVP</sequence>
<reference evidence="1 2" key="1">
    <citation type="submission" date="2014-04" db="EMBL/GenBank/DDBJ databases">
        <authorList>
            <consortium name="DOE Joint Genome Institute"/>
            <person name="Kuo A."/>
            <person name="Kohler A."/>
            <person name="Costa M.D."/>
            <person name="Nagy L.G."/>
            <person name="Floudas D."/>
            <person name="Copeland A."/>
            <person name="Barry K.W."/>
            <person name="Cichocki N."/>
            <person name="Veneault-Fourrey C."/>
            <person name="LaButti K."/>
            <person name="Lindquist E.A."/>
            <person name="Lipzen A."/>
            <person name="Lundell T."/>
            <person name="Morin E."/>
            <person name="Murat C."/>
            <person name="Sun H."/>
            <person name="Tunlid A."/>
            <person name="Henrissat B."/>
            <person name="Grigoriev I.V."/>
            <person name="Hibbett D.S."/>
            <person name="Martin F."/>
            <person name="Nordberg H.P."/>
            <person name="Cantor M.N."/>
            <person name="Hua S.X."/>
        </authorList>
    </citation>
    <scope>NUCLEOTIDE SEQUENCE [LARGE SCALE GENOMIC DNA]</scope>
    <source>
        <strain evidence="1 2">441</strain>
    </source>
</reference>
<dbReference type="Proteomes" id="UP000054018">
    <property type="component" value="Unassembled WGS sequence"/>
</dbReference>
<evidence type="ECO:0000313" key="2">
    <source>
        <dbReference type="Proteomes" id="UP000054018"/>
    </source>
</evidence>
<name>A0A0C9Z5N1_9AGAM</name>
<dbReference type="EMBL" id="KN833821">
    <property type="protein sequence ID" value="KIK17747.1"/>
    <property type="molecule type" value="Genomic_DNA"/>
</dbReference>
<evidence type="ECO:0000313" key="1">
    <source>
        <dbReference type="EMBL" id="KIK17747.1"/>
    </source>
</evidence>
<dbReference type="HOGENOM" id="CLU_1235456_0_0_1"/>
<protein>
    <submittedName>
        <fullName evidence="1">Uncharacterized protein</fullName>
    </submittedName>
</protein>
<gene>
    <name evidence="1" type="ORF">PISMIDRAFT_213371</name>
</gene>
<proteinExistence type="predicted"/>
<reference evidence="2" key="2">
    <citation type="submission" date="2015-01" db="EMBL/GenBank/DDBJ databases">
        <title>Evolutionary Origins and Diversification of the Mycorrhizal Mutualists.</title>
        <authorList>
            <consortium name="DOE Joint Genome Institute"/>
            <consortium name="Mycorrhizal Genomics Consortium"/>
            <person name="Kohler A."/>
            <person name="Kuo A."/>
            <person name="Nagy L.G."/>
            <person name="Floudas D."/>
            <person name="Copeland A."/>
            <person name="Barry K.W."/>
            <person name="Cichocki N."/>
            <person name="Veneault-Fourrey C."/>
            <person name="LaButti K."/>
            <person name="Lindquist E.A."/>
            <person name="Lipzen A."/>
            <person name="Lundell T."/>
            <person name="Morin E."/>
            <person name="Murat C."/>
            <person name="Riley R."/>
            <person name="Ohm R."/>
            <person name="Sun H."/>
            <person name="Tunlid A."/>
            <person name="Henrissat B."/>
            <person name="Grigoriev I.V."/>
            <person name="Hibbett D.S."/>
            <person name="Martin F."/>
        </authorList>
    </citation>
    <scope>NUCLEOTIDE SEQUENCE [LARGE SCALE GENOMIC DNA]</scope>
    <source>
        <strain evidence="2">441</strain>
    </source>
</reference>
<accession>A0A0C9Z5N1</accession>